<dbReference type="InterPro" id="IPR011990">
    <property type="entry name" value="TPR-like_helical_dom_sf"/>
</dbReference>
<proteinExistence type="predicted"/>
<keyword evidence="2 6" id="KW-0812">Transmembrane</keyword>
<keyword evidence="4 6" id="KW-0472">Membrane</keyword>
<sequence>MLWSLFKILLFVGLVIALAFGAQWLLSLSGEVLVTFAGAEYVLPPLVVVLGLLVLMLVLWVVFKLAGLLIATLRFINGDDTAIGRYFDRNRERKGYEALSDSLIALAAGESREAATKAQKAEKYLNRPEVTTLVVAQAAEAAGEKDRARTAWKELVKHDKTRFVGVRGLMRQKLEEGDTATAMKLAEKAFALKPRHVETQDTLLRLQARDENWDGARKVLTAKLKSGALPKDVYKRREAVLSLADARDQLAQGNGDKARAEALEANRLSPELVPAAVLAARMHVEAGEKRRAAKVLKAAWQTTHHPDLAAAFAEIEPDETPAARIKRFQPFLKLDPAAPGTKMLEAELHLAAEDFPAARRALGTLYETHPSARSLSLMAAIERGEGASEAVVRGWLAKALGASRGPQWVCDNCGTVHGQWIPVCTHCEAFDSLGWTEPRKGMSATAALSTDMLPLLIGGPEEKMRPVDPDPDAATAPRSEPEIDGPETAETPARGPVNPDVVGTTRDAEEPVTLPAGKSPPAPQDEVPTTGGTSRM</sequence>
<dbReference type="InterPro" id="IPR010817">
    <property type="entry name" value="HemY_N"/>
</dbReference>
<feature type="transmembrane region" description="Helical" evidence="6">
    <location>
        <begin position="45"/>
        <end position="66"/>
    </location>
</feature>
<dbReference type="PIRSF" id="PIRSF031802">
    <property type="entry name" value="UCP031802"/>
    <property type="match status" value="1"/>
</dbReference>
<protein>
    <submittedName>
        <fullName evidence="8">Heme biosynthesis HemY N-terminal domain-containing protein</fullName>
    </submittedName>
</protein>
<evidence type="ECO:0000256" key="1">
    <source>
        <dbReference type="ARBA" id="ARBA00004370"/>
    </source>
</evidence>
<evidence type="ECO:0000256" key="3">
    <source>
        <dbReference type="ARBA" id="ARBA00022989"/>
    </source>
</evidence>
<evidence type="ECO:0000256" key="2">
    <source>
        <dbReference type="ARBA" id="ARBA00022692"/>
    </source>
</evidence>
<dbReference type="Proteomes" id="UP001243420">
    <property type="component" value="Chromosome"/>
</dbReference>
<comment type="subcellular location">
    <subcellularLocation>
        <location evidence="1">Membrane</location>
    </subcellularLocation>
</comment>
<reference evidence="8 9" key="1">
    <citation type="submission" date="2023-04" db="EMBL/GenBank/DDBJ databases">
        <title>Jannaschia ovalis sp. nov., a marine bacterium isolated from sea tidal flat.</title>
        <authorList>
            <person name="Kwon D.Y."/>
            <person name="Kim J.-J."/>
        </authorList>
    </citation>
    <scope>NUCLEOTIDE SEQUENCE [LARGE SCALE GENOMIC DNA]</scope>
    <source>
        <strain evidence="8 9">GRR-S6-38</strain>
    </source>
</reference>
<feature type="region of interest" description="Disordered" evidence="5">
    <location>
        <begin position="458"/>
        <end position="536"/>
    </location>
</feature>
<evidence type="ECO:0000256" key="6">
    <source>
        <dbReference type="SAM" id="Phobius"/>
    </source>
</evidence>
<name>A0ABY8L8K6_9RHOB</name>
<evidence type="ECO:0000256" key="4">
    <source>
        <dbReference type="ARBA" id="ARBA00023136"/>
    </source>
</evidence>
<feature type="domain" description="HemY N-terminal" evidence="7">
    <location>
        <begin position="30"/>
        <end position="143"/>
    </location>
</feature>
<dbReference type="SUPFAM" id="SSF48452">
    <property type="entry name" value="TPR-like"/>
    <property type="match status" value="1"/>
</dbReference>
<keyword evidence="3 6" id="KW-1133">Transmembrane helix</keyword>
<dbReference type="EMBL" id="CP122537">
    <property type="protein sequence ID" value="WGH77693.1"/>
    <property type="molecule type" value="Genomic_DNA"/>
</dbReference>
<evidence type="ECO:0000256" key="5">
    <source>
        <dbReference type="SAM" id="MobiDB-lite"/>
    </source>
</evidence>
<evidence type="ECO:0000313" key="9">
    <source>
        <dbReference type="Proteomes" id="UP001243420"/>
    </source>
</evidence>
<evidence type="ECO:0000313" key="8">
    <source>
        <dbReference type="EMBL" id="WGH77693.1"/>
    </source>
</evidence>
<keyword evidence="9" id="KW-1185">Reference proteome</keyword>
<gene>
    <name evidence="8" type="ORF">P8627_11680</name>
</gene>
<evidence type="ECO:0000259" key="7">
    <source>
        <dbReference type="Pfam" id="PF07219"/>
    </source>
</evidence>
<dbReference type="RefSeq" id="WP_279964284.1">
    <property type="nucleotide sequence ID" value="NZ_CP122537.1"/>
</dbReference>
<dbReference type="InterPro" id="IPR016982">
    <property type="entry name" value="Mms48"/>
</dbReference>
<dbReference type="Pfam" id="PF07219">
    <property type="entry name" value="HemY_N"/>
    <property type="match status" value="1"/>
</dbReference>
<accession>A0ABY8L8K6</accession>
<organism evidence="8 9">
    <name type="scientific">Jannaschia ovalis</name>
    <dbReference type="NCBI Taxonomy" id="3038773"/>
    <lineage>
        <taxon>Bacteria</taxon>
        <taxon>Pseudomonadati</taxon>
        <taxon>Pseudomonadota</taxon>
        <taxon>Alphaproteobacteria</taxon>
        <taxon>Rhodobacterales</taxon>
        <taxon>Roseobacteraceae</taxon>
        <taxon>Jannaschia</taxon>
    </lineage>
</organism>
<dbReference type="Gene3D" id="1.25.40.10">
    <property type="entry name" value="Tetratricopeptide repeat domain"/>
    <property type="match status" value="1"/>
</dbReference>